<dbReference type="InterPro" id="IPR020846">
    <property type="entry name" value="MFS_dom"/>
</dbReference>
<dbReference type="PANTHER" id="PTHR43124:SF3">
    <property type="entry name" value="CHLORAMPHENICOL EFFLUX PUMP RV0191"/>
    <property type="match status" value="1"/>
</dbReference>
<protein>
    <submittedName>
        <fullName evidence="9">MFS transporter</fullName>
    </submittedName>
</protein>
<dbReference type="GO" id="GO:0022857">
    <property type="term" value="F:transmembrane transporter activity"/>
    <property type="evidence" value="ECO:0007669"/>
    <property type="project" value="InterPro"/>
</dbReference>
<evidence type="ECO:0000256" key="6">
    <source>
        <dbReference type="ARBA" id="ARBA00023136"/>
    </source>
</evidence>
<dbReference type="InterPro" id="IPR011701">
    <property type="entry name" value="MFS"/>
</dbReference>
<feature type="transmembrane region" description="Helical" evidence="7">
    <location>
        <begin position="60"/>
        <end position="79"/>
    </location>
</feature>
<keyword evidence="6 7" id="KW-0472">Membrane</keyword>
<dbReference type="RefSeq" id="WP_116041970.1">
    <property type="nucleotide sequence ID" value="NZ_QUBQ01000001.1"/>
</dbReference>
<comment type="subcellular location">
    <subcellularLocation>
        <location evidence="1">Cell membrane</location>
        <topology evidence="1">Multi-pass membrane protein</topology>
    </subcellularLocation>
</comment>
<proteinExistence type="predicted"/>
<name>A0A371PHH8_9BACL</name>
<dbReference type="SUPFAM" id="SSF103473">
    <property type="entry name" value="MFS general substrate transporter"/>
    <property type="match status" value="1"/>
</dbReference>
<dbReference type="InterPro" id="IPR050189">
    <property type="entry name" value="MFS_Efflux_Transporters"/>
</dbReference>
<sequence>MNRKAASASQSTGMVATINRLPWGALLALAMAGFICILTETLPAGLLPQISAELGVSEAFAGQLVTLYALGSTLAAIPLITATRGWRRRPLLLLCLLVFLVFNTLTSLSSNYILTLVARFFAGVAGGVVWGITAGYARRMVHESLKGRALAVAMIGAPLGLLLGVPLGTFVGGIVGWRLVFGILSLLALPLILWVLKAVPDFPGQAAEKRLSLVKVFMMPGVRSVLFVVLLWVLAHNVLYTYIAPFLAQAGLSDRVDLILLVFGMASFIGIWGIGMLIDRWLRGLTLASLAGFAVVSVLLGIGSDQPVVIYLSVALWGLTFGGAGTLLQTAIAETAGENADVAQSMLVTGWNLAIGCGSIVGGILLGTLGIGNFPWILLLLLILALVVTARAKEHGFVPRSNREMKSK</sequence>
<reference evidence="9 10" key="1">
    <citation type="submission" date="2018-08" db="EMBL/GenBank/DDBJ databases">
        <title>Paenibacillus sp. M4BSY-1, whole genome shotgun sequence.</title>
        <authorList>
            <person name="Tuo L."/>
        </authorList>
    </citation>
    <scope>NUCLEOTIDE SEQUENCE [LARGE SCALE GENOMIC DNA]</scope>
    <source>
        <strain evidence="9 10">M4BSY-1</strain>
    </source>
</reference>
<keyword evidence="4 7" id="KW-0812">Transmembrane</keyword>
<evidence type="ECO:0000256" key="5">
    <source>
        <dbReference type="ARBA" id="ARBA00022989"/>
    </source>
</evidence>
<feature type="transmembrane region" description="Helical" evidence="7">
    <location>
        <begin position="258"/>
        <end position="278"/>
    </location>
</feature>
<comment type="caution">
    <text evidence="9">The sequence shown here is derived from an EMBL/GenBank/DDBJ whole genome shotgun (WGS) entry which is preliminary data.</text>
</comment>
<feature type="transmembrane region" description="Helical" evidence="7">
    <location>
        <begin position="285"/>
        <end position="302"/>
    </location>
</feature>
<feature type="transmembrane region" description="Helical" evidence="7">
    <location>
        <begin position="177"/>
        <end position="196"/>
    </location>
</feature>
<evidence type="ECO:0000313" key="9">
    <source>
        <dbReference type="EMBL" id="REK75594.1"/>
    </source>
</evidence>
<dbReference type="Pfam" id="PF07690">
    <property type="entry name" value="MFS_1"/>
    <property type="match status" value="1"/>
</dbReference>
<dbReference type="CDD" id="cd17324">
    <property type="entry name" value="MFS_NepI_like"/>
    <property type="match status" value="1"/>
</dbReference>
<dbReference type="EMBL" id="QUBQ01000001">
    <property type="protein sequence ID" value="REK75594.1"/>
    <property type="molecule type" value="Genomic_DNA"/>
</dbReference>
<dbReference type="OrthoDB" id="2810795at2"/>
<feature type="transmembrane region" description="Helical" evidence="7">
    <location>
        <begin position="349"/>
        <end position="368"/>
    </location>
</feature>
<dbReference type="PROSITE" id="PS50850">
    <property type="entry name" value="MFS"/>
    <property type="match status" value="1"/>
</dbReference>
<keyword evidence="10" id="KW-1185">Reference proteome</keyword>
<feature type="transmembrane region" description="Helical" evidence="7">
    <location>
        <begin position="21"/>
        <end position="40"/>
    </location>
</feature>
<evidence type="ECO:0000256" key="7">
    <source>
        <dbReference type="SAM" id="Phobius"/>
    </source>
</evidence>
<dbReference type="GO" id="GO:0005886">
    <property type="term" value="C:plasma membrane"/>
    <property type="evidence" value="ECO:0007669"/>
    <property type="project" value="UniProtKB-SubCell"/>
</dbReference>
<keyword evidence="2" id="KW-0813">Transport</keyword>
<feature type="transmembrane region" description="Helical" evidence="7">
    <location>
        <begin position="374"/>
        <end position="392"/>
    </location>
</feature>
<feature type="transmembrane region" description="Helical" evidence="7">
    <location>
        <begin position="216"/>
        <end position="238"/>
    </location>
</feature>
<evidence type="ECO:0000256" key="2">
    <source>
        <dbReference type="ARBA" id="ARBA00022448"/>
    </source>
</evidence>
<evidence type="ECO:0000256" key="3">
    <source>
        <dbReference type="ARBA" id="ARBA00022475"/>
    </source>
</evidence>
<accession>A0A371PHH8</accession>
<feature type="transmembrane region" description="Helical" evidence="7">
    <location>
        <begin position="91"/>
        <end position="110"/>
    </location>
</feature>
<dbReference type="Proteomes" id="UP000261905">
    <property type="component" value="Unassembled WGS sequence"/>
</dbReference>
<dbReference type="InterPro" id="IPR036259">
    <property type="entry name" value="MFS_trans_sf"/>
</dbReference>
<dbReference type="AlphaFoldDB" id="A0A371PHH8"/>
<keyword evidence="5 7" id="KW-1133">Transmembrane helix</keyword>
<keyword evidence="3" id="KW-1003">Cell membrane</keyword>
<feature type="transmembrane region" description="Helical" evidence="7">
    <location>
        <begin position="308"/>
        <end position="328"/>
    </location>
</feature>
<evidence type="ECO:0000256" key="4">
    <source>
        <dbReference type="ARBA" id="ARBA00022692"/>
    </source>
</evidence>
<feature type="transmembrane region" description="Helical" evidence="7">
    <location>
        <begin position="116"/>
        <end position="137"/>
    </location>
</feature>
<organism evidence="9 10">
    <name type="scientific">Paenibacillus paeoniae</name>
    <dbReference type="NCBI Taxonomy" id="2292705"/>
    <lineage>
        <taxon>Bacteria</taxon>
        <taxon>Bacillati</taxon>
        <taxon>Bacillota</taxon>
        <taxon>Bacilli</taxon>
        <taxon>Bacillales</taxon>
        <taxon>Paenibacillaceae</taxon>
        <taxon>Paenibacillus</taxon>
    </lineage>
</organism>
<dbReference type="Gene3D" id="1.20.1250.20">
    <property type="entry name" value="MFS general substrate transporter like domains"/>
    <property type="match status" value="1"/>
</dbReference>
<gene>
    <name evidence="9" type="ORF">DX130_00425</name>
</gene>
<dbReference type="PANTHER" id="PTHR43124">
    <property type="entry name" value="PURINE EFFLUX PUMP PBUE"/>
    <property type="match status" value="1"/>
</dbReference>
<feature type="domain" description="Major facilitator superfamily (MFS) profile" evidence="8">
    <location>
        <begin position="25"/>
        <end position="396"/>
    </location>
</feature>
<feature type="transmembrane region" description="Helical" evidence="7">
    <location>
        <begin position="149"/>
        <end position="171"/>
    </location>
</feature>
<evidence type="ECO:0000256" key="1">
    <source>
        <dbReference type="ARBA" id="ARBA00004651"/>
    </source>
</evidence>
<evidence type="ECO:0000313" key="10">
    <source>
        <dbReference type="Proteomes" id="UP000261905"/>
    </source>
</evidence>
<evidence type="ECO:0000259" key="8">
    <source>
        <dbReference type="PROSITE" id="PS50850"/>
    </source>
</evidence>